<keyword evidence="7" id="KW-1185">Reference proteome</keyword>
<dbReference type="Proteomes" id="UP000703590">
    <property type="component" value="Unassembled WGS sequence"/>
</dbReference>
<evidence type="ECO:0000259" key="5">
    <source>
        <dbReference type="Pfam" id="PF04357"/>
    </source>
</evidence>
<keyword evidence="3" id="KW-1133">Transmembrane helix</keyword>
<feature type="domain" description="Translocation and assembly module TamB C-terminal" evidence="5">
    <location>
        <begin position="732"/>
        <end position="1058"/>
    </location>
</feature>
<evidence type="ECO:0000256" key="4">
    <source>
        <dbReference type="ARBA" id="ARBA00023136"/>
    </source>
</evidence>
<evidence type="ECO:0000256" key="3">
    <source>
        <dbReference type="ARBA" id="ARBA00022989"/>
    </source>
</evidence>
<dbReference type="PANTHER" id="PTHR36985">
    <property type="entry name" value="TRANSLOCATION AND ASSEMBLY MODULE SUBUNIT TAMB"/>
    <property type="match status" value="1"/>
</dbReference>
<keyword evidence="2" id="KW-0812">Transmembrane</keyword>
<dbReference type="EMBL" id="JAFHKK010000003">
    <property type="protein sequence ID" value="MBN2963571.1"/>
    <property type="molecule type" value="Genomic_DNA"/>
</dbReference>
<dbReference type="InterPro" id="IPR007452">
    <property type="entry name" value="TamB_C"/>
</dbReference>
<gene>
    <name evidence="6" type="ORF">JWV37_02165</name>
</gene>
<name>A0ABS2WPE9_9BACT</name>
<evidence type="ECO:0000256" key="2">
    <source>
        <dbReference type="ARBA" id="ARBA00022692"/>
    </source>
</evidence>
<keyword evidence="4" id="KW-0472">Membrane</keyword>
<organism evidence="6 7">
    <name type="scientific">Sulfurospirillum tamanense</name>
    <dbReference type="NCBI Taxonomy" id="2813362"/>
    <lineage>
        <taxon>Bacteria</taxon>
        <taxon>Pseudomonadati</taxon>
        <taxon>Campylobacterota</taxon>
        <taxon>Epsilonproteobacteria</taxon>
        <taxon>Campylobacterales</taxon>
        <taxon>Sulfurospirillaceae</taxon>
        <taxon>Sulfurospirillum</taxon>
    </lineage>
</organism>
<proteinExistence type="predicted"/>
<evidence type="ECO:0000256" key="1">
    <source>
        <dbReference type="ARBA" id="ARBA00004167"/>
    </source>
</evidence>
<dbReference type="PANTHER" id="PTHR36985:SF1">
    <property type="entry name" value="TRANSLOCATION AND ASSEMBLY MODULE SUBUNIT TAMB"/>
    <property type="match status" value="1"/>
</dbReference>
<dbReference type="RefSeq" id="WP_205458014.1">
    <property type="nucleotide sequence ID" value="NZ_JAFHKK010000003.1"/>
</dbReference>
<comment type="subcellular location">
    <subcellularLocation>
        <location evidence="1">Membrane</location>
        <topology evidence="1">Single-pass membrane protein</topology>
    </subcellularLocation>
</comment>
<evidence type="ECO:0000313" key="6">
    <source>
        <dbReference type="EMBL" id="MBN2963571.1"/>
    </source>
</evidence>
<protein>
    <submittedName>
        <fullName evidence="6">Translocation/assembly module TamB domain-containing protein</fullName>
    </submittedName>
</protein>
<accession>A0ABS2WPE9</accession>
<evidence type="ECO:0000313" key="7">
    <source>
        <dbReference type="Proteomes" id="UP000703590"/>
    </source>
</evidence>
<comment type="caution">
    <text evidence="6">The sequence shown here is derived from an EMBL/GenBank/DDBJ whole genome shotgun (WGS) entry which is preliminary data.</text>
</comment>
<reference evidence="6" key="1">
    <citation type="submission" date="2021-02" db="EMBL/GenBank/DDBJ databases">
        <title>Sulfurospirillum tamanensis sp. nov.</title>
        <authorList>
            <person name="Frolova A."/>
            <person name="Merkel A."/>
            <person name="Slobodkin A."/>
        </authorList>
    </citation>
    <scope>NUCLEOTIDE SEQUENCE</scope>
    <source>
        <strain evidence="6">T05b</strain>
    </source>
</reference>
<sequence length="1058" mass="116062">MKRLARLLGLLSGLFIFFGLTFWWALTSPFAARFILEKLAHANEASYKKVEGTLWDGIRLEGLSHPFGSIDTLHLSLDLPALLWGELRIGTLELSGVSLENELSESLFSNEQTQAGWFPFHTVFITTLRVRLNALAYQDYRISYLNLQGKGLAYQPNEAPKGTLSLTVGASVGELHAFATLDEYVEAKGTFLPTALPYDFSLAPKDALTFSAQGTAQNVEFTLETQSVDYRGFSEPVSFLTPSFQGTYNLLTHALKATLASQVRFGSLEIGARALVEMQGWNAPTFSLEASAQTNEKTVEELRALVPSFPSFLETLSVQGEARLNANGTQEAVHYEAFLTQARVLEATLSETFVIGTLTNTTLAGTVATQLDTLESSTKLEGAFSAPLNNLEALTFEAKGDTLLSFSPTLQGVLHTTAKGSLEAVTFHTNVAPTSLSFGEQRAQLNTLDIQGKATSKETVFDLKGTALYQKRALGMETKNAILSYGTSRVTLDFAPLVTIEGVELEEIMENAHVLLWRTPKEVHGIFNSSLLEASLSQKTDQPIKGALHVKPFDPARLAELPSPLAIGTAEGKATFIYNNILRANGAFTLDGVTFEGDFIGSAESFKATLSHETFALVLSRQKATARATLDVPSLALFSQSLLPFTTLSPQRLEGAFNASVSHDGTQTRLKITSPHLALEGYGVDAITLAGMFQKENLRINQFDFTLGEAFGGPHTYSLTKAGYIDLATRQGSLEFEGLSLNASFLPQWFLDLHVNDFLLAHPDFGAGRVTGDLHVSAQEEVLRFEGELHAREVLVHYKAPALSIHTDQDIVILTKNGESAKEDYFTAQVALEVALFVDGLTYAHNGVNLNSDGVFYFKKDAKAPLELYGSLHDIAGTYTELGKTYTLERSNLYFRGLSPLDPVLDIHARYAHNEVDISIRISGTQSNPRIYLSSNPIMPQQDILSLLIFGTRLGGEGSSLDKEHRASQVSLFLVNELSKDYAKELGLDVLYFEYDPSNEYIETIIGRNLTDNTVVLIKNKFEGGEAVLQRQLTDKWNAELGARENAGSLDFVYKKRY</sequence>
<dbReference type="Pfam" id="PF04357">
    <property type="entry name" value="TamB"/>
    <property type="match status" value="1"/>
</dbReference>
<reference evidence="6" key="2">
    <citation type="submission" date="2021-02" db="EMBL/GenBank/DDBJ databases">
        <authorList>
            <person name="Merkel A.Y."/>
        </authorList>
    </citation>
    <scope>NUCLEOTIDE SEQUENCE</scope>
    <source>
        <strain evidence="6">T05b</strain>
    </source>
</reference>